<keyword evidence="2" id="KW-1185">Reference proteome</keyword>
<evidence type="ECO:0008006" key="3">
    <source>
        <dbReference type="Google" id="ProtNLM"/>
    </source>
</evidence>
<accession>A0ABQ5YMT4</accession>
<protein>
    <recommendedName>
        <fullName evidence="3">Peptidase MA-like domain-containing protein</fullName>
    </recommendedName>
</protein>
<sequence>MVSGLIFGLASLFAPQADLPQVASVQHELAIYAQDFSLDPQRVYVRNASFKNPSPFLTSGASASCVVYINDNGDSRRVWSHMLDGADSSLQQAFATFSTGHELTHCLLAEPGQRVAKRESLERFLGVRFKNNVQFEETYGDLVGLAFLKQQDPEHYQAVFDRLKDIRQEFADRDPEHDSSAFLSEENSVFASQLAARKTTVAVASNP</sequence>
<evidence type="ECO:0000313" key="2">
    <source>
        <dbReference type="Proteomes" id="UP001156664"/>
    </source>
</evidence>
<reference evidence="2" key="1">
    <citation type="journal article" date="2019" name="Int. J. Syst. Evol. Microbiol.">
        <title>The Global Catalogue of Microorganisms (GCM) 10K type strain sequencing project: providing services to taxonomists for standard genome sequencing and annotation.</title>
        <authorList>
            <consortium name="The Broad Institute Genomics Platform"/>
            <consortium name="The Broad Institute Genome Sequencing Center for Infectious Disease"/>
            <person name="Wu L."/>
            <person name="Ma J."/>
        </authorList>
    </citation>
    <scope>NUCLEOTIDE SEQUENCE [LARGE SCALE GENOMIC DNA]</scope>
    <source>
        <strain evidence="2">NBRC 105857</strain>
    </source>
</reference>
<gene>
    <name evidence="1" type="ORF">GCM10007875_04970</name>
</gene>
<name>A0ABQ5YMT4_9BURK</name>
<organism evidence="1 2">
    <name type="scientific">Limnobacter litoralis</name>
    <dbReference type="NCBI Taxonomy" id="481366"/>
    <lineage>
        <taxon>Bacteria</taxon>
        <taxon>Pseudomonadati</taxon>
        <taxon>Pseudomonadota</taxon>
        <taxon>Betaproteobacteria</taxon>
        <taxon>Burkholderiales</taxon>
        <taxon>Burkholderiaceae</taxon>
        <taxon>Limnobacter</taxon>
    </lineage>
</organism>
<evidence type="ECO:0000313" key="1">
    <source>
        <dbReference type="EMBL" id="GLR25409.1"/>
    </source>
</evidence>
<comment type="caution">
    <text evidence="1">The sequence shown here is derived from an EMBL/GenBank/DDBJ whole genome shotgun (WGS) entry which is preliminary data.</text>
</comment>
<dbReference type="RefSeq" id="WP_284279757.1">
    <property type="nucleotide sequence ID" value="NZ_BSOJ01000006.1"/>
</dbReference>
<proteinExistence type="predicted"/>
<dbReference type="EMBL" id="BSOJ01000006">
    <property type="protein sequence ID" value="GLR25409.1"/>
    <property type="molecule type" value="Genomic_DNA"/>
</dbReference>
<dbReference type="Proteomes" id="UP001156664">
    <property type="component" value="Unassembled WGS sequence"/>
</dbReference>